<dbReference type="OrthoDB" id="123525at2"/>
<dbReference type="AlphaFoldDB" id="A0A401ZGY3"/>
<reference evidence="4" key="1">
    <citation type="submission" date="2018-12" db="EMBL/GenBank/DDBJ databases">
        <title>Tengunoibacter tsumagoiensis gen. nov., sp. nov., Dictyobacter kobayashii sp. nov., D. alpinus sp. nov., and D. joshuensis sp. nov. and description of Dictyobacteraceae fam. nov. within the order Ktedonobacterales isolated from Tengu-no-mugimeshi.</title>
        <authorList>
            <person name="Wang C.M."/>
            <person name="Zheng Y."/>
            <person name="Sakai Y."/>
            <person name="Toyoda A."/>
            <person name="Minakuchi Y."/>
            <person name="Abe K."/>
            <person name="Yokota A."/>
            <person name="Yabe S."/>
        </authorList>
    </citation>
    <scope>NUCLEOTIDE SEQUENCE [LARGE SCALE GENOMIC DNA]</scope>
    <source>
        <strain evidence="4">S-27</strain>
    </source>
</reference>
<dbReference type="SMART" id="SM00943">
    <property type="entry name" value="Prim-Pol"/>
    <property type="match status" value="1"/>
</dbReference>
<name>A0A401ZGY3_9CHLR</name>
<keyword evidence="4" id="KW-1185">Reference proteome</keyword>
<feature type="compositionally biased region" description="Polar residues" evidence="1">
    <location>
        <begin position="885"/>
        <end position="918"/>
    </location>
</feature>
<protein>
    <recommendedName>
        <fullName evidence="2">DNA primase/polymerase bifunctional N-terminal domain-containing protein</fullName>
    </recommendedName>
</protein>
<evidence type="ECO:0000259" key="2">
    <source>
        <dbReference type="SMART" id="SM00943"/>
    </source>
</evidence>
<dbReference type="Proteomes" id="UP000287224">
    <property type="component" value="Unassembled WGS sequence"/>
</dbReference>
<dbReference type="InterPro" id="IPR015330">
    <property type="entry name" value="DNA_primase/pol_bifunc_N"/>
</dbReference>
<evidence type="ECO:0000313" key="3">
    <source>
        <dbReference type="EMBL" id="GCE06127.1"/>
    </source>
</evidence>
<dbReference type="EMBL" id="BIFQ01000001">
    <property type="protein sequence ID" value="GCE06127.1"/>
    <property type="molecule type" value="Genomic_DNA"/>
</dbReference>
<evidence type="ECO:0000256" key="1">
    <source>
        <dbReference type="SAM" id="MobiDB-lite"/>
    </source>
</evidence>
<dbReference type="Pfam" id="PF09250">
    <property type="entry name" value="Prim-Pol"/>
    <property type="match status" value="1"/>
</dbReference>
<evidence type="ECO:0000313" key="4">
    <source>
        <dbReference type="Proteomes" id="UP000287224"/>
    </source>
</evidence>
<feature type="region of interest" description="Disordered" evidence="1">
    <location>
        <begin position="870"/>
        <end position="927"/>
    </location>
</feature>
<organism evidence="3 4">
    <name type="scientific">Dictyobacter aurantiacus</name>
    <dbReference type="NCBI Taxonomy" id="1936993"/>
    <lineage>
        <taxon>Bacteria</taxon>
        <taxon>Bacillati</taxon>
        <taxon>Chloroflexota</taxon>
        <taxon>Ktedonobacteria</taxon>
        <taxon>Ktedonobacterales</taxon>
        <taxon>Dictyobacteraceae</taxon>
        <taxon>Dictyobacter</taxon>
    </lineage>
</organism>
<comment type="caution">
    <text evidence="3">The sequence shown here is derived from an EMBL/GenBank/DDBJ whole genome shotgun (WGS) entry which is preliminary data.</text>
</comment>
<dbReference type="SUPFAM" id="SSF56747">
    <property type="entry name" value="Prim-pol domain"/>
    <property type="match status" value="1"/>
</dbReference>
<accession>A0A401ZGY3</accession>
<gene>
    <name evidence="3" type="ORF">KDAU_34560</name>
</gene>
<proteinExistence type="predicted"/>
<sequence length="927" mass="101797">MTIVPLSTAWTEQAPFQTAREAAQRYGWSVLPLGADKRPPAVGGAHADGTPKRLAWKAFQKRRASAQEITHWEHQYAPAAWGVITGELSKVLILDFDGLEGQQTLGQLGLDPHVRTGSGGYHVYFHHPGWPVPTINSKTTHELGRSWPGLDIRADGGYAAFCGRSASGPYTWLRDPEPEALTCLPEDLRAFLGLLAARGEVPLETQRTGSVLGQTLVQRALRMVQIDKKGRNDTGFWLACQLRDNGFPREAAKQALQNYSEQVPATNTKGHAEPYTREEAFASLESAYQEAARSPWSELATASHGGSRGGGTVKVAMGSPSGPASLPEIVIGGDQLRDLTDQAIAAIQAQERHHPTLFLQSARLVRIARDETQRPIIAQMGVNEVKEVLTHSANYFRLKKAAGTDLWQKIPTSPPKELAEQILARQTQKPYLPFPALAAIVETPVMRPDGTILDQPGYDAKTKLYYAPQEGMRACTVPASPTREERDAALALIMDAIGQFAYVEQADKANALGLCLTPLVRPAIKRHVPLALIDAPKQGSGKGLYSDVVSTIATGNSAAILTLSDSDEELQKTITSLLVEGATIVTIDNITGQLQSRHLDAVLTSDMWRGRILGQSKMTYVPQRATWLATGNNIKIGGDLGRRCYRIRFDPKTSRPWLRTGFKHSDLITWVLEHRSELIAALLTLARAWYVAGCPQYDHIPALGTFTGWSKTIGGILEYAGVQGFLSNLARLYDEADEENAQWDTFFQAWIAQFGSEWVTTATLNEHLGAASGPDDKSDGPLANALPEYLQITLKERPKSFKASFSKALERRVDECFGDDNLRLEKKRDKHRNINNWRILRGVAEVLQATCEKKNSDNFSAKLECVKSDREDLRHPSQIDDSDEAQNSPIGSAGAPSTQPSLNEEPENPQSASGSLASTEEWEEFDL</sequence>
<feature type="domain" description="DNA primase/polymerase bifunctional N-terminal" evidence="2">
    <location>
        <begin position="19"/>
        <end position="188"/>
    </location>
</feature>
<dbReference type="RefSeq" id="WP_126597099.1">
    <property type="nucleotide sequence ID" value="NZ_BIFQ01000001.1"/>
</dbReference>